<reference evidence="1" key="1">
    <citation type="submission" date="2022-11" db="EMBL/GenBank/DDBJ databases">
        <title>Chromosomal genome sequence assembly and mating type (MAT) locus characterization of the leprose asexual lichenized fungus Lepraria neglecta (Nyl.) Erichsen.</title>
        <authorList>
            <person name="Allen J.L."/>
            <person name="Pfeffer B."/>
        </authorList>
    </citation>
    <scope>NUCLEOTIDE SEQUENCE</scope>
    <source>
        <strain evidence="1">Allen 5258</strain>
    </source>
</reference>
<comment type="caution">
    <text evidence="1">The sequence shown here is derived from an EMBL/GenBank/DDBJ whole genome shotgun (WGS) entry which is preliminary data.</text>
</comment>
<keyword evidence="2" id="KW-1185">Reference proteome</keyword>
<proteinExistence type="predicted"/>
<accession>A0AAD9YZT6</accession>
<evidence type="ECO:0000313" key="1">
    <source>
        <dbReference type="EMBL" id="KAK3167287.1"/>
    </source>
</evidence>
<dbReference type="EMBL" id="JASNWA010000011">
    <property type="protein sequence ID" value="KAK3167287.1"/>
    <property type="molecule type" value="Genomic_DNA"/>
</dbReference>
<dbReference type="AlphaFoldDB" id="A0AAD9YZT6"/>
<gene>
    <name evidence="1" type="ORF">OEA41_010414</name>
</gene>
<name>A0AAD9YZT6_9LECA</name>
<evidence type="ECO:0000313" key="2">
    <source>
        <dbReference type="Proteomes" id="UP001276659"/>
    </source>
</evidence>
<sequence length="240" mass="26766">MASAPSNSYKSIAFDTFHTNIPPGAMSTAEEGKKPPDIDIVYRIVWAYCVGGESSGLVPSKGTNSIRITRPNLITGHEDEDPVVEGKDADRGTETSANIDGLEELTQQISCEVAFRYFPYKADYTCLYDTTTDTFSCFELGEVEVAKTGSVMADMNERIEREVGERNEMIEHFELRAGYDENQSSLREKKVVRDDAGEKFLFVRSFLEDREEDGVVLLYAKKLGGLTKGEKERLGLSVEE</sequence>
<protein>
    <submittedName>
        <fullName evidence="1">Uncharacterized protein</fullName>
    </submittedName>
</protein>
<organism evidence="1 2">
    <name type="scientific">Lepraria neglecta</name>
    <dbReference type="NCBI Taxonomy" id="209136"/>
    <lineage>
        <taxon>Eukaryota</taxon>
        <taxon>Fungi</taxon>
        <taxon>Dikarya</taxon>
        <taxon>Ascomycota</taxon>
        <taxon>Pezizomycotina</taxon>
        <taxon>Lecanoromycetes</taxon>
        <taxon>OSLEUM clade</taxon>
        <taxon>Lecanoromycetidae</taxon>
        <taxon>Lecanorales</taxon>
        <taxon>Lecanorineae</taxon>
        <taxon>Stereocaulaceae</taxon>
        <taxon>Lepraria</taxon>
    </lineage>
</organism>
<dbReference type="Proteomes" id="UP001276659">
    <property type="component" value="Unassembled WGS sequence"/>
</dbReference>